<evidence type="ECO:0000256" key="13">
    <source>
        <dbReference type="HAMAP-Rule" id="MF_00130"/>
    </source>
</evidence>
<evidence type="ECO:0000256" key="9">
    <source>
        <dbReference type="ARBA" id="ARBA00023172"/>
    </source>
</evidence>
<feature type="binding site" evidence="13">
    <location>
        <position position="76"/>
    </location>
    <ligand>
        <name>Mg(2+)</name>
        <dbReference type="ChEBI" id="CHEBI:18420"/>
    </ligand>
</feature>
<dbReference type="GO" id="GO:0000287">
    <property type="term" value="F:magnesium ion binding"/>
    <property type="evidence" value="ECO:0007669"/>
    <property type="project" value="UniProtKB-UniRule"/>
</dbReference>
<dbReference type="SUPFAM" id="SSF52980">
    <property type="entry name" value="Restriction endonuclease-like"/>
    <property type="match status" value="1"/>
</dbReference>
<evidence type="ECO:0000256" key="6">
    <source>
        <dbReference type="ARBA" id="ARBA00022763"/>
    </source>
</evidence>
<feature type="binding site" evidence="13">
    <location>
        <position position="63"/>
    </location>
    <ligand>
        <name>Mg(2+)</name>
        <dbReference type="ChEBI" id="CHEBI:18420"/>
    </ligand>
</feature>
<keyword evidence="10 13" id="KW-0234">DNA repair</keyword>
<evidence type="ECO:0000256" key="4">
    <source>
        <dbReference type="ARBA" id="ARBA00022723"/>
    </source>
</evidence>
<dbReference type="OrthoDB" id="9783592at2"/>
<dbReference type="GO" id="GO:0007059">
    <property type="term" value="P:chromosome segregation"/>
    <property type="evidence" value="ECO:0007669"/>
    <property type="project" value="UniProtKB-UniRule"/>
</dbReference>
<dbReference type="CDD" id="cd22354">
    <property type="entry name" value="RecU-like"/>
    <property type="match status" value="1"/>
</dbReference>
<evidence type="ECO:0000256" key="10">
    <source>
        <dbReference type="ARBA" id="ARBA00023204"/>
    </source>
</evidence>
<feature type="binding site" evidence="13">
    <location>
        <position position="61"/>
    </location>
    <ligand>
        <name>Mg(2+)</name>
        <dbReference type="ChEBI" id="CHEBI:18420"/>
    </ligand>
</feature>
<evidence type="ECO:0000256" key="11">
    <source>
        <dbReference type="ARBA" id="ARBA00023447"/>
    </source>
</evidence>
<comment type="function">
    <text evidence="13">Endonuclease that resolves Holliday junction intermediates in genetic recombination. Cleaves mobile four-strand junctions by introducing symmetrical nicks in paired strands. Promotes annealing of linear ssDNA with homologous dsDNA. Required for DNA repair, homologous recombination and chromosome segregation.</text>
</comment>
<evidence type="ECO:0000256" key="3">
    <source>
        <dbReference type="ARBA" id="ARBA00022722"/>
    </source>
</evidence>
<comment type="catalytic activity">
    <reaction evidence="13">
        <text>Endonucleolytic cleavage at a junction such as a reciprocal single-stranded crossover between two homologous DNA duplexes (Holliday junction).</text>
        <dbReference type="EC" id="3.1.21.10"/>
    </reaction>
</comment>
<protein>
    <recommendedName>
        <fullName evidence="12 13">Holliday junction resolvase RecU</fullName>
        <ecNumber evidence="13">3.1.21.10</ecNumber>
    </recommendedName>
    <alternativeName>
        <fullName evidence="13">Recombination protein U homolog</fullName>
    </alternativeName>
</protein>
<evidence type="ECO:0000256" key="8">
    <source>
        <dbReference type="ARBA" id="ARBA00022842"/>
    </source>
</evidence>
<comment type="cofactor">
    <cofactor evidence="13">
        <name>Mg(2+)</name>
        <dbReference type="ChEBI" id="CHEBI:18420"/>
    </cofactor>
    <text evidence="13">Binds 1 Mg(2+) ion per subunit.</text>
</comment>
<proteinExistence type="inferred from homology"/>
<dbReference type="InterPro" id="IPR011856">
    <property type="entry name" value="tRNA_endonuc-like_dom_sf"/>
</dbReference>
<evidence type="ECO:0000256" key="7">
    <source>
        <dbReference type="ARBA" id="ARBA00022801"/>
    </source>
</evidence>
<evidence type="ECO:0000256" key="1">
    <source>
        <dbReference type="ARBA" id="ARBA00004496"/>
    </source>
</evidence>
<dbReference type="HAMAP" id="MF_00130">
    <property type="entry name" value="RecU"/>
    <property type="match status" value="1"/>
</dbReference>
<accession>A0A2Z4LMA9</accession>
<dbReference type="EMBL" id="CP030103">
    <property type="protein sequence ID" value="AWX42850.1"/>
    <property type="molecule type" value="Genomic_DNA"/>
</dbReference>
<evidence type="ECO:0000256" key="2">
    <source>
        <dbReference type="ARBA" id="ARBA00022490"/>
    </source>
</evidence>
<feature type="site" description="Transition state stabilizer" evidence="13">
    <location>
        <position position="78"/>
    </location>
</feature>
<gene>
    <name evidence="13" type="primary">recU</name>
    <name evidence="14" type="ORF">DK849_02120</name>
</gene>
<dbReference type="GO" id="GO:0003676">
    <property type="term" value="F:nucleic acid binding"/>
    <property type="evidence" value="ECO:0007669"/>
    <property type="project" value="InterPro"/>
</dbReference>
<dbReference type="GO" id="GO:0006281">
    <property type="term" value="P:DNA repair"/>
    <property type="evidence" value="ECO:0007669"/>
    <property type="project" value="UniProtKB-UniRule"/>
</dbReference>
<dbReference type="GO" id="GO:0008821">
    <property type="term" value="F:crossover junction DNA endonuclease activity"/>
    <property type="evidence" value="ECO:0007669"/>
    <property type="project" value="UniProtKB-EC"/>
</dbReference>
<evidence type="ECO:0000313" key="15">
    <source>
        <dbReference type="Proteomes" id="UP000249865"/>
    </source>
</evidence>
<keyword evidence="15" id="KW-1185">Reference proteome</keyword>
<dbReference type="GO" id="GO:0005737">
    <property type="term" value="C:cytoplasm"/>
    <property type="evidence" value="ECO:0007669"/>
    <property type="project" value="UniProtKB-SubCell"/>
</dbReference>
<dbReference type="InterPro" id="IPR011335">
    <property type="entry name" value="Restrct_endonuc-II-like"/>
</dbReference>
<keyword evidence="8 13" id="KW-0460">Magnesium</keyword>
<comment type="subcellular location">
    <subcellularLocation>
        <location evidence="1 13">Cytoplasm</location>
    </subcellularLocation>
</comment>
<dbReference type="Proteomes" id="UP000249865">
    <property type="component" value="Chromosome"/>
</dbReference>
<feature type="binding site" evidence="13">
    <location>
        <position position="94"/>
    </location>
    <ligand>
        <name>Mg(2+)</name>
        <dbReference type="ChEBI" id="CHEBI:18420"/>
    </ligand>
</feature>
<dbReference type="InterPro" id="IPR004612">
    <property type="entry name" value="Resolv_RecU"/>
</dbReference>
<keyword evidence="6 13" id="KW-0227">DNA damage</keyword>
<keyword evidence="9 13" id="KW-0233">DNA recombination</keyword>
<organism evidence="14 15">
    <name type="scientific">Metamycoplasma cloacale</name>
    <dbReference type="NCBI Taxonomy" id="92401"/>
    <lineage>
        <taxon>Bacteria</taxon>
        <taxon>Bacillati</taxon>
        <taxon>Mycoplasmatota</taxon>
        <taxon>Mycoplasmoidales</taxon>
        <taxon>Metamycoplasmataceae</taxon>
        <taxon>Metamycoplasma</taxon>
    </lineage>
</organism>
<sequence>MSNYRNRGMFLESIINATNMFYLNRNIAMIHKKNLDITFKNVNVINKELQLTGTKIKSKSTVDYYGIYKGRFLAFEAKSTEEKNFSLNNIKNHQIEYLDLITKFGGITFWIFYFKLQNKFIFINHNNFKKIISNKKHLKFDEILKSGIEISLEFPGIIDYLSLIEWN</sequence>
<keyword evidence="4 13" id="KW-0479">Metal-binding</keyword>
<dbReference type="GO" id="GO:0006310">
    <property type="term" value="P:DNA recombination"/>
    <property type="evidence" value="ECO:0007669"/>
    <property type="project" value="UniProtKB-UniRule"/>
</dbReference>
<dbReference type="RefSeq" id="WP_029330325.1">
    <property type="nucleotide sequence ID" value="NZ_CP030103.1"/>
</dbReference>
<evidence type="ECO:0000313" key="14">
    <source>
        <dbReference type="EMBL" id="AWX42850.1"/>
    </source>
</evidence>
<keyword evidence="3 13" id="KW-0540">Nuclease</keyword>
<keyword evidence="5 13" id="KW-0255">Endonuclease</keyword>
<name>A0A2Z4LMA9_9BACT</name>
<dbReference type="KEGG" id="mclo:DK849_02120"/>
<evidence type="ECO:0000256" key="12">
    <source>
        <dbReference type="ARBA" id="ARBA00029523"/>
    </source>
</evidence>
<dbReference type="Pfam" id="PF03838">
    <property type="entry name" value="RecU"/>
    <property type="match status" value="1"/>
</dbReference>
<comment type="similarity">
    <text evidence="11 13">Belongs to the RecU family.</text>
</comment>
<dbReference type="NCBIfam" id="NF002581">
    <property type="entry name" value="PRK02234.1-2"/>
    <property type="match status" value="1"/>
</dbReference>
<keyword evidence="7 13" id="KW-0378">Hydrolase</keyword>
<reference evidence="15" key="1">
    <citation type="submission" date="2018-06" db="EMBL/GenBank/DDBJ databases">
        <title>Complete genome sequences of Mycoplasma anatis, M. anseris and M. cloacale type strains.</title>
        <authorList>
            <person name="Grozner D."/>
            <person name="Forro B."/>
            <person name="Sulyok K.M."/>
            <person name="Marton S."/>
            <person name="Kreizinger Z."/>
            <person name="Banyai K."/>
            <person name="Gyuranecz M."/>
        </authorList>
    </citation>
    <scope>NUCLEOTIDE SEQUENCE [LARGE SCALE GENOMIC DNA]</scope>
    <source>
        <strain evidence="15">NCTC 10199</strain>
    </source>
</reference>
<keyword evidence="2 13" id="KW-0963">Cytoplasm</keyword>
<dbReference type="AlphaFoldDB" id="A0A2Z4LMA9"/>
<dbReference type="EC" id="3.1.21.10" evidence="13"/>
<dbReference type="Gene3D" id="3.40.1350.10">
    <property type="match status" value="1"/>
</dbReference>
<evidence type="ECO:0000256" key="5">
    <source>
        <dbReference type="ARBA" id="ARBA00022759"/>
    </source>
</evidence>